<dbReference type="SUPFAM" id="SSF46458">
    <property type="entry name" value="Globin-like"/>
    <property type="match status" value="1"/>
</dbReference>
<name>A0A7W5B582_9BACL</name>
<evidence type="ECO:0000313" key="4">
    <source>
        <dbReference type="EMBL" id="MBB3113886.1"/>
    </source>
</evidence>
<evidence type="ECO:0000313" key="5">
    <source>
        <dbReference type="Proteomes" id="UP000570361"/>
    </source>
</evidence>
<evidence type="ECO:0000256" key="1">
    <source>
        <dbReference type="ARBA" id="ARBA00008182"/>
    </source>
</evidence>
<dbReference type="RefSeq" id="WP_183603955.1">
    <property type="nucleotide sequence ID" value="NZ_JACHXK010000023.1"/>
</dbReference>
<dbReference type="AlphaFoldDB" id="A0A7W5B582"/>
<proteinExistence type="inferred from homology"/>
<dbReference type="Gene3D" id="1.10.490.20">
    <property type="entry name" value="Phycocyanins"/>
    <property type="match status" value="1"/>
</dbReference>
<dbReference type="InterPro" id="IPR009050">
    <property type="entry name" value="Globin-like_sf"/>
</dbReference>
<protein>
    <submittedName>
        <fullName evidence="4">Uncharacterized protein</fullName>
    </submittedName>
</protein>
<sequence>MSDRVNLTQYAAIIEQITAGIYEAYPELMERFGEAGKRKCMEDNEHHFRYLETAYALRRQQTFTDYAAWLNNILEKRGMKADHLIDNFERIDRAISGQLEPRKEQAFHTYLRAAIDRLLAHEV</sequence>
<accession>A0A7W5B582</accession>
<keyword evidence="2" id="KW-0157">Chromophore</keyword>
<dbReference type="GO" id="GO:0015979">
    <property type="term" value="P:photosynthesis"/>
    <property type="evidence" value="ECO:0007669"/>
    <property type="project" value="InterPro"/>
</dbReference>
<dbReference type="GO" id="GO:0030089">
    <property type="term" value="C:phycobilisome"/>
    <property type="evidence" value="ECO:0007669"/>
    <property type="project" value="InterPro"/>
</dbReference>
<reference evidence="4 5" key="1">
    <citation type="submission" date="2020-08" db="EMBL/GenBank/DDBJ databases">
        <title>Genomic Encyclopedia of Type Strains, Phase III (KMG-III): the genomes of soil and plant-associated and newly described type strains.</title>
        <authorList>
            <person name="Whitman W."/>
        </authorList>
    </citation>
    <scope>NUCLEOTIDE SEQUENCE [LARGE SCALE GENOMIC DNA]</scope>
    <source>
        <strain evidence="4 5">CECT 5862</strain>
    </source>
</reference>
<dbReference type="Proteomes" id="UP000570361">
    <property type="component" value="Unassembled WGS sequence"/>
</dbReference>
<comment type="caution">
    <text evidence="4">The sequence shown here is derived from an EMBL/GenBank/DDBJ whole genome shotgun (WGS) entry which is preliminary data.</text>
</comment>
<dbReference type="InterPro" id="IPR038719">
    <property type="entry name" value="Phycobilisome_asu/bsu_sf"/>
</dbReference>
<comment type="similarity">
    <text evidence="1">Belongs to the phycobiliprotein family.</text>
</comment>
<evidence type="ECO:0000256" key="2">
    <source>
        <dbReference type="ARBA" id="ARBA00022991"/>
    </source>
</evidence>
<gene>
    <name evidence="4" type="ORF">FHS18_006001</name>
</gene>
<dbReference type="EMBL" id="JACHXK010000023">
    <property type="protein sequence ID" value="MBB3113886.1"/>
    <property type="molecule type" value="Genomic_DNA"/>
</dbReference>
<evidence type="ECO:0000256" key="3">
    <source>
        <dbReference type="ARBA" id="ARBA00023307"/>
    </source>
</evidence>
<keyword evidence="3" id="KW-0089">Bile pigment</keyword>
<keyword evidence="5" id="KW-1185">Reference proteome</keyword>
<organism evidence="4 5">
    <name type="scientific">Paenibacillus phyllosphaerae</name>
    <dbReference type="NCBI Taxonomy" id="274593"/>
    <lineage>
        <taxon>Bacteria</taxon>
        <taxon>Bacillati</taxon>
        <taxon>Bacillota</taxon>
        <taxon>Bacilli</taxon>
        <taxon>Bacillales</taxon>
        <taxon>Paenibacillaceae</taxon>
        <taxon>Paenibacillus</taxon>
    </lineage>
</organism>
<dbReference type="Pfam" id="PF00502">
    <property type="entry name" value="Phycobilisome"/>
    <property type="match status" value="1"/>
</dbReference>
<dbReference type="InterPro" id="IPR012128">
    <property type="entry name" value="Phycobilisome_asu/bsu"/>
</dbReference>